<dbReference type="GO" id="GO:0046872">
    <property type="term" value="F:metal ion binding"/>
    <property type="evidence" value="ECO:0007669"/>
    <property type="project" value="UniProtKB-KW"/>
</dbReference>
<sequence length="278" mass="31377">MSIKLEVKPISGSVGAEIHGVNLLEPVSDALIAQIRQAWLEHGVVFFRNQPLESGPYLEFAKRFGEVIEYPFVKGLPDFPLIIPVLKLPHEKTNFGGVWHTDTTYLETPPTATMLIARELPPYGGDTMFSSNYAAYDALSPGLKEMLDGMKAVNSSAKAAVTKTREDRLEDSATDKARTELSAEHPVVRTHPETGRKALYVNPGHTTHFVGWTQEESEPLLNYIYAHQVRPEFTCRFRWEVGSIALWDNRCVLHNPINDYHGYKRLLHRVTLKGDKPR</sequence>
<dbReference type="Pfam" id="PF02668">
    <property type="entry name" value="TauD"/>
    <property type="match status" value="1"/>
</dbReference>
<dbReference type="PANTHER" id="PTHR30468">
    <property type="entry name" value="ALPHA-KETOGLUTARATE-DEPENDENT SULFONATE DIOXYGENASE"/>
    <property type="match status" value="1"/>
</dbReference>
<organism evidence="8">
    <name type="scientific">Sheuella amnicola</name>
    <dbReference type="NCBI Taxonomy" id="2707330"/>
    <lineage>
        <taxon>Bacteria</taxon>
        <taxon>Pseudomonadati</taxon>
        <taxon>Pseudomonadota</taxon>
        <taxon>Betaproteobacteria</taxon>
        <taxon>Burkholderiales</taxon>
        <taxon>Alcaligenaceae</taxon>
        <taxon>Sheuella</taxon>
    </lineage>
</organism>
<proteinExistence type="inferred from homology"/>
<name>A0A6B2QTR7_9BURK</name>
<feature type="region of interest" description="Disordered" evidence="6">
    <location>
        <begin position="163"/>
        <end position="185"/>
    </location>
</feature>
<keyword evidence="3 8" id="KW-0223">Dioxygenase</keyword>
<dbReference type="AlphaFoldDB" id="A0A6B2QTR7"/>
<dbReference type="GO" id="GO:0016706">
    <property type="term" value="F:2-oxoglutarate-dependent dioxygenase activity"/>
    <property type="evidence" value="ECO:0007669"/>
    <property type="project" value="UniProtKB-ARBA"/>
</dbReference>
<dbReference type="PANTHER" id="PTHR30468:SF1">
    <property type="entry name" value="ALPHA-KETOGLUTARATE-DEPENDENT SULFONATE DIOXYGENASE"/>
    <property type="match status" value="1"/>
</dbReference>
<dbReference type="RefSeq" id="WP_163651388.1">
    <property type="nucleotide sequence ID" value="NZ_JAAGRN010000001.1"/>
</dbReference>
<dbReference type="Gene3D" id="3.60.130.10">
    <property type="entry name" value="Clavaminate synthase-like"/>
    <property type="match status" value="1"/>
</dbReference>
<evidence type="ECO:0000256" key="4">
    <source>
        <dbReference type="ARBA" id="ARBA00023002"/>
    </source>
</evidence>
<dbReference type="GO" id="GO:0005737">
    <property type="term" value="C:cytoplasm"/>
    <property type="evidence" value="ECO:0007669"/>
    <property type="project" value="TreeGrafter"/>
</dbReference>
<dbReference type="InterPro" id="IPR042098">
    <property type="entry name" value="TauD-like_sf"/>
</dbReference>
<evidence type="ECO:0000313" key="8">
    <source>
        <dbReference type="EMBL" id="NDY82116.1"/>
    </source>
</evidence>
<reference evidence="8" key="1">
    <citation type="submission" date="2020-02" db="EMBL/GenBank/DDBJ databases">
        <authorList>
            <person name="Chen W.-M."/>
        </authorList>
    </citation>
    <scope>NUCLEOTIDE SEQUENCE</scope>
    <source>
        <strain evidence="8">NBD-18</strain>
    </source>
</reference>
<keyword evidence="2" id="KW-0479">Metal-binding</keyword>
<dbReference type="SUPFAM" id="SSF51197">
    <property type="entry name" value="Clavaminate synthase-like"/>
    <property type="match status" value="1"/>
</dbReference>
<protein>
    <submittedName>
        <fullName evidence="8">Taurine dioxygenase</fullName>
    </submittedName>
</protein>
<evidence type="ECO:0000256" key="2">
    <source>
        <dbReference type="ARBA" id="ARBA00022723"/>
    </source>
</evidence>
<evidence type="ECO:0000259" key="7">
    <source>
        <dbReference type="Pfam" id="PF02668"/>
    </source>
</evidence>
<keyword evidence="5" id="KW-0408">Iron</keyword>
<dbReference type="EMBL" id="JAAGRN010000001">
    <property type="protein sequence ID" value="NDY82116.1"/>
    <property type="molecule type" value="Genomic_DNA"/>
</dbReference>
<evidence type="ECO:0000256" key="6">
    <source>
        <dbReference type="SAM" id="MobiDB-lite"/>
    </source>
</evidence>
<evidence type="ECO:0000256" key="3">
    <source>
        <dbReference type="ARBA" id="ARBA00022964"/>
    </source>
</evidence>
<comment type="caution">
    <text evidence="8">The sequence shown here is derived from an EMBL/GenBank/DDBJ whole genome shotgun (WGS) entry which is preliminary data.</text>
</comment>
<feature type="domain" description="TauD/TfdA-like" evidence="7">
    <location>
        <begin position="6"/>
        <end position="271"/>
    </location>
</feature>
<evidence type="ECO:0000256" key="5">
    <source>
        <dbReference type="ARBA" id="ARBA00023004"/>
    </source>
</evidence>
<dbReference type="InterPro" id="IPR003819">
    <property type="entry name" value="TauD/TfdA-like"/>
</dbReference>
<keyword evidence="4" id="KW-0560">Oxidoreductase</keyword>
<dbReference type="InterPro" id="IPR051323">
    <property type="entry name" value="AtsK-like"/>
</dbReference>
<accession>A0A6B2QTR7</accession>
<gene>
    <name evidence="8" type="ORF">G3I67_02620</name>
</gene>
<evidence type="ECO:0000256" key="1">
    <source>
        <dbReference type="ARBA" id="ARBA00005896"/>
    </source>
</evidence>
<comment type="similarity">
    <text evidence="1">Belongs to the TfdA dioxygenase family.</text>
</comment>